<dbReference type="PANTHER" id="PTHR43179">
    <property type="entry name" value="RHAMNOSYLTRANSFERASE WBBL"/>
    <property type="match status" value="1"/>
</dbReference>
<dbReference type="EMBL" id="ACZL01000021">
    <property type="protein sequence ID" value="EHI55465.1"/>
    <property type="molecule type" value="Genomic_DNA"/>
</dbReference>
<dbReference type="InterPro" id="IPR029044">
    <property type="entry name" value="Nucleotide-diphossugar_trans"/>
</dbReference>
<dbReference type="Pfam" id="PF00535">
    <property type="entry name" value="Glycos_transf_2"/>
    <property type="match status" value="1"/>
</dbReference>
<reference evidence="2 3" key="1">
    <citation type="submission" date="2011-08" db="EMBL/GenBank/DDBJ databases">
        <title>The Genome Sequence of Johnsonella ignava ATCC 51276.</title>
        <authorList>
            <consortium name="The Broad Institute Genome Sequencing Platform"/>
            <person name="Earl A."/>
            <person name="Ward D."/>
            <person name="Feldgarden M."/>
            <person name="Gevers D."/>
            <person name="Izard J."/>
            <person name="Blanton J.M."/>
            <person name="Baranova O.V."/>
            <person name="Dewhirst F.E."/>
            <person name="Young S.K."/>
            <person name="Zeng Q."/>
            <person name="Gargeya S."/>
            <person name="Fitzgerald M."/>
            <person name="Haas B."/>
            <person name="Abouelleil A."/>
            <person name="Alvarado L."/>
            <person name="Arachchi H.M."/>
            <person name="Berlin A."/>
            <person name="Brown A."/>
            <person name="Chapman S.B."/>
            <person name="Chen Z."/>
            <person name="Dunbar C."/>
            <person name="Freedman E."/>
            <person name="Gearin G."/>
            <person name="Gellesch M."/>
            <person name="Goldberg J."/>
            <person name="Griggs A."/>
            <person name="Gujja S."/>
            <person name="Heiman D."/>
            <person name="Howarth C."/>
            <person name="Larson L."/>
            <person name="Lui A."/>
            <person name="MacDonald P.J.P."/>
            <person name="Montmayeur A."/>
            <person name="Murphy C."/>
            <person name="Neiman D."/>
            <person name="Pearson M."/>
            <person name="Priest M."/>
            <person name="Roberts A."/>
            <person name="Saif S."/>
            <person name="Shea T."/>
            <person name="Shenoy N."/>
            <person name="Sisk P."/>
            <person name="Stolte C."/>
            <person name="Sykes S."/>
            <person name="Wortman J."/>
            <person name="Nusbaum C."/>
            <person name="Birren B."/>
        </authorList>
    </citation>
    <scope>NUCLEOTIDE SEQUENCE [LARGE SCALE GENOMIC DNA]</scope>
    <source>
        <strain evidence="2 3">ATCC 51276</strain>
    </source>
</reference>
<dbReference type="Proteomes" id="UP000003011">
    <property type="component" value="Unassembled WGS sequence"/>
</dbReference>
<dbReference type="InterPro" id="IPR001173">
    <property type="entry name" value="Glyco_trans_2-like"/>
</dbReference>
<proteinExistence type="predicted"/>
<dbReference type="SUPFAM" id="SSF53448">
    <property type="entry name" value="Nucleotide-diphospho-sugar transferases"/>
    <property type="match status" value="1"/>
</dbReference>
<dbReference type="Gene3D" id="3.90.550.10">
    <property type="entry name" value="Spore Coat Polysaccharide Biosynthesis Protein SpsA, Chain A"/>
    <property type="match status" value="1"/>
</dbReference>
<sequence length="301" mass="34362">MENIKTVCIVLNYNDAPTAIKLVRKIQKYKAFDKIIIVDNASTDDSREKLGMLAGTNTMFLRSKRNGGYGSGNNIGLKHAYEVLHAKYAVIANPDIDFCDEDVIYMSRIMDANSDLAVISPMMKEKGGFGTAPAWPLRDWFHELCAAGPLMRRLFKKLLNYPASYYKKTLYNNYDKKNLVYVDAVPGAFLMVRLDIINALGGYDEKMFLYGEENLLAYKIKNAGARSAVITDRFYIHNCSSSIKKLFSSLHNRQKLREISTLYYFKKYLRINPIEYACAVIFFKITALETLIGEKILKIKK</sequence>
<organism evidence="2 3">
    <name type="scientific">Johnsonella ignava ATCC 51276</name>
    <dbReference type="NCBI Taxonomy" id="679200"/>
    <lineage>
        <taxon>Bacteria</taxon>
        <taxon>Bacillati</taxon>
        <taxon>Bacillota</taxon>
        <taxon>Clostridia</taxon>
        <taxon>Lachnospirales</taxon>
        <taxon>Lachnospiraceae</taxon>
        <taxon>Johnsonella</taxon>
    </lineage>
</organism>
<dbReference type="PANTHER" id="PTHR43179:SF10">
    <property type="entry name" value="GLYCOSYL TRANSFERASE"/>
    <property type="match status" value="1"/>
</dbReference>
<dbReference type="AlphaFoldDB" id="G5GHZ0"/>
<keyword evidence="3" id="KW-1185">Reference proteome</keyword>
<dbReference type="STRING" id="679200.HMPREF9333_01180"/>
<dbReference type="HOGENOM" id="CLU_023845_6_1_9"/>
<name>G5GHZ0_9FIRM</name>
<comment type="caution">
    <text evidence="2">The sequence shown here is derived from an EMBL/GenBank/DDBJ whole genome shotgun (WGS) entry which is preliminary data.</text>
</comment>
<feature type="domain" description="Glycosyltransferase 2-like" evidence="1">
    <location>
        <begin position="9"/>
        <end position="128"/>
    </location>
</feature>
<dbReference type="eggNOG" id="COG1216">
    <property type="taxonomic scope" value="Bacteria"/>
</dbReference>
<evidence type="ECO:0000259" key="1">
    <source>
        <dbReference type="Pfam" id="PF00535"/>
    </source>
</evidence>
<dbReference type="RefSeq" id="WP_005540626.1">
    <property type="nucleotide sequence ID" value="NZ_JH378832.1"/>
</dbReference>
<gene>
    <name evidence="2" type="ORF">HMPREF9333_01180</name>
</gene>
<evidence type="ECO:0000313" key="2">
    <source>
        <dbReference type="EMBL" id="EHI55465.1"/>
    </source>
</evidence>
<accession>G5GHZ0</accession>
<protein>
    <recommendedName>
        <fullName evidence="1">Glycosyltransferase 2-like domain-containing protein</fullName>
    </recommendedName>
</protein>
<evidence type="ECO:0000313" key="3">
    <source>
        <dbReference type="Proteomes" id="UP000003011"/>
    </source>
</evidence>